<keyword evidence="3" id="KW-0378">Hydrolase</keyword>
<evidence type="ECO:0000256" key="1">
    <source>
        <dbReference type="ARBA" id="ARBA00007447"/>
    </source>
</evidence>
<protein>
    <submittedName>
        <fullName evidence="6">Acid protease</fullName>
    </submittedName>
</protein>
<dbReference type="CDD" id="cd05471">
    <property type="entry name" value="pepsin_like"/>
    <property type="match status" value="1"/>
</dbReference>
<dbReference type="PROSITE" id="PS51767">
    <property type="entry name" value="PEPTIDASE_A1"/>
    <property type="match status" value="1"/>
</dbReference>
<dbReference type="InterPro" id="IPR021109">
    <property type="entry name" value="Peptidase_aspartic_dom_sf"/>
</dbReference>
<keyword evidence="3 6" id="KW-0645">Protease</keyword>
<dbReference type="AlphaFoldDB" id="A0A0D7BME8"/>
<dbReference type="InterPro" id="IPR001461">
    <property type="entry name" value="Aspartic_peptidase_A1"/>
</dbReference>
<feature type="domain" description="Peptidase A1" evidence="5">
    <location>
        <begin position="69"/>
        <end position="476"/>
    </location>
</feature>
<gene>
    <name evidence="6" type="ORF">CYLTODRAFT_487297</name>
</gene>
<dbReference type="EMBL" id="KN880455">
    <property type="protein sequence ID" value="KIY71380.1"/>
    <property type="molecule type" value="Genomic_DNA"/>
</dbReference>
<dbReference type="GO" id="GO:0006508">
    <property type="term" value="P:proteolysis"/>
    <property type="evidence" value="ECO:0007669"/>
    <property type="project" value="UniProtKB-KW"/>
</dbReference>
<dbReference type="Gene3D" id="2.40.70.10">
    <property type="entry name" value="Acid Proteases"/>
    <property type="match status" value="2"/>
</dbReference>
<dbReference type="InterPro" id="IPR034164">
    <property type="entry name" value="Pepsin-like_dom"/>
</dbReference>
<keyword evidence="2 3" id="KW-0064">Aspartyl protease</keyword>
<dbReference type="Proteomes" id="UP000054007">
    <property type="component" value="Unassembled WGS sequence"/>
</dbReference>
<dbReference type="PROSITE" id="PS00141">
    <property type="entry name" value="ASP_PROTEASE"/>
    <property type="match status" value="1"/>
</dbReference>
<keyword evidence="7" id="KW-1185">Reference proteome</keyword>
<accession>A0A0D7BME8</accession>
<evidence type="ECO:0000313" key="6">
    <source>
        <dbReference type="EMBL" id="KIY71380.1"/>
    </source>
</evidence>
<dbReference type="PANTHER" id="PTHR47966">
    <property type="entry name" value="BETA-SITE APP-CLEAVING ENZYME, ISOFORM A-RELATED"/>
    <property type="match status" value="1"/>
</dbReference>
<comment type="similarity">
    <text evidence="1 3">Belongs to the peptidase A1 family.</text>
</comment>
<dbReference type="InterPro" id="IPR001969">
    <property type="entry name" value="Aspartic_peptidase_AS"/>
</dbReference>
<evidence type="ECO:0000256" key="2">
    <source>
        <dbReference type="ARBA" id="ARBA00022750"/>
    </source>
</evidence>
<feature type="chain" id="PRO_5002317441" evidence="4">
    <location>
        <begin position="21"/>
        <end position="560"/>
    </location>
</feature>
<dbReference type="STRING" id="1314674.A0A0D7BME8"/>
<dbReference type="PANTHER" id="PTHR47966:SF51">
    <property type="entry name" value="BETA-SITE APP-CLEAVING ENZYME, ISOFORM A-RELATED"/>
    <property type="match status" value="1"/>
</dbReference>
<dbReference type="Pfam" id="PF00026">
    <property type="entry name" value="Asp"/>
    <property type="match status" value="2"/>
</dbReference>
<organism evidence="6 7">
    <name type="scientific">Cylindrobasidium torrendii FP15055 ss-10</name>
    <dbReference type="NCBI Taxonomy" id="1314674"/>
    <lineage>
        <taxon>Eukaryota</taxon>
        <taxon>Fungi</taxon>
        <taxon>Dikarya</taxon>
        <taxon>Basidiomycota</taxon>
        <taxon>Agaricomycotina</taxon>
        <taxon>Agaricomycetes</taxon>
        <taxon>Agaricomycetidae</taxon>
        <taxon>Agaricales</taxon>
        <taxon>Marasmiineae</taxon>
        <taxon>Physalacriaceae</taxon>
        <taxon>Cylindrobasidium</taxon>
    </lineage>
</organism>
<keyword evidence="4" id="KW-0732">Signal</keyword>
<evidence type="ECO:0000256" key="4">
    <source>
        <dbReference type="SAM" id="SignalP"/>
    </source>
</evidence>
<proteinExistence type="inferred from homology"/>
<dbReference type="SUPFAM" id="SSF50630">
    <property type="entry name" value="Acid proteases"/>
    <property type="match status" value="1"/>
</dbReference>
<reference evidence="6 7" key="1">
    <citation type="journal article" date="2015" name="Fungal Genet. Biol.">
        <title>Evolution of novel wood decay mechanisms in Agaricales revealed by the genome sequences of Fistulina hepatica and Cylindrobasidium torrendii.</title>
        <authorList>
            <person name="Floudas D."/>
            <person name="Held B.W."/>
            <person name="Riley R."/>
            <person name="Nagy L.G."/>
            <person name="Koehler G."/>
            <person name="Ransdell A.S."/>
            <person name="Younus H."/>
            <person name="Chow J."/>
            <person name="Chiniquy J."/>
            <person name="Lipzen A."/>
            <person name="Tritt A."/>
            <person name="Sun H."/>
            <person name="Haridas S."/>
            <person name="LaButti K."/>
            <person name="Ohm R.A."/>
            <person name="Kues U."/>
            <person name="Blanchette R.A."/>
            <person name="Grigoriev I.V."/>
            <person name="Minto R.E."/>
            <person name="Hibbett D.S."/>
        </authorList>
    </citation>
    <scope>NUCLEOTIDE SEQUENCE [LARGE SCALE GENOMIC DNA]</scope>
    <source>
        <strain evidence="6 7">FP15055 ss-10</strain>
    </source>
</reference>
<evidence type="ECO:0000313" key="7">
    <source>
        <dbReference type="Proteomes" id="UP000054007"/>
    </source>
</evidence>
<dbReference type="PRINTS" id="PR00792">
    <property type="entry name" value="PEPSIN"/>
</dbReference>
<dbReference type="GO" id="GO:0004190">
    <property type="term" value="F:aspartic-type endopeptidase activity"/>
    <property type="evidence" value="ECO:0007669"/>
    <property type="project" value="UniProtKB-KW"/>
</dbReference>
<feature type="signal peptide" evidence="4">
    <location>
        <begin position="1"/>
        <end position="20"/>
    </location>
</feature>
<evidence type="ECO:0000259" key="5">
    <source>
        <dbReference type="PROSITE" id="PS51767"/>
    </source>
</evidence>
<dbReference type="InterPro" id="IPR033121">
    <property type="entry name" value="PEPTIDASE_A1"/>
</dbReference>
<sequence>MSSWRWTALFGLASTVNVLGSPASKHRFSTDALSDGALHLPIFRSSGSNLQRRGSVGRMGLGDYYDVAYSVMVTVGDTQTPLLVDTGSADLWVTSTSCGTQECKEATVSLYDGKSFQSSDIPVEIDYGDSNTPTAANGTIGQDTVSIAGLKLEGQYLASMDSTNTSLVNLGDAGILGLGFPLNSLIWSQVFSATANRQSKRSPRLREPPALPFFESNLRRASFPSLNFDELDARQEETKKTSKYTSLITASYADIGPFLVRLVEQGQLNEPLFAVTLQRDTVDQGGNVGMLSIGDLPDGVNSDSLTWAPVRAYSVSDGGLSPPPDSPDEEYPISWEIFLDAIYFDGDVLPASELIDPSIKLSALLDTGNSLMRGPADLISYIYTKTGGTTFSCDTAHNFTVVVGGKSFPVDPRDFVYSNGQGECNANIAVTDVPTTGGGYLHTWSLGDPFLKSVLSAFHYGNLSHPSQDGARIGLLSTVPDDANEQYAEAVKVQPLFQTYEAAPTGLPSAASTNADGVAQAAETGSLESSHSDAGSALGIENGLVYGMGLLVLVCTTAFV</sequence>
<evidence type="ECO:0000256" key="3">
    <source>
        <dbReference type="RuleBase" id="RU000454"/>
    </source>
</evidence>
<name>A0A0D7BME8_9AGAR</name>
<dbReference type="OrthoDB" id="3089at2759"/>